<evidence type="ECO:0000313" key="2">
    <source>
        <dbReference type="EMBL" id="XBM94977.1"/>
    </source>
</evidence>
<reference evidence="2" key="1">
    <citation type="submission" date="2024-05" db="EMBL/GenBank/DDBJ databases">
        <title>Isolation and characterization of the new Streptomyces phages Kamino, Geonosis, Abafar and Scarif infecting a broad range of host species.</title>
        <authorList>
            <person name="Rackow B."/>
            <person name="Rolland C."/>
            <person name="Mohnen I."/>
            <person name="Wittmann J."/>
            <person name="Muesken M."/>
            <person name="Overmann J."/>
            <person name="Frunzke J."/>
        </authorList>
    </citation>
    <scope>NUCLEOTIDE SEQUENCE</scope>
</reference>
<evidence type="ECO:0000256" key="1">
    <source>
        <dbReference type="SAM" id="MobiDB-lite"/>
    </source>
</evidence>
<gene>
    <name evidence="2" type="ORF">Geonosis_00012</name>
</gene>
<feature type="region of interest" description="Disordered" evidence="1">
    <location>
        <begin position="1"/>
        <end position="21"/>
    </location>
</feature>
<protein>
    <submittedName>
        <fullName evidence="2">Uncharacterized protein</fullName>
    </submittedName>
</protein>
<accession>A0AAU7GX91</accession>
<proteinExistence type="predicted"/>
<feature type="compositionally biased region" description="Low complexity" evidence="1">
    <location>
        <begin position="11"/>
        <end position="20"/>
    </location>
</feature>
<name>A0AAU7GX91_9CAUD</name>
<dbReference type="EMBL" id="PP750866">
    <property type="protein sequence ID" value="XBM94977.1"/>
    <property type="molecule type" value="Genomic_DNA"/>
</dbReference>
<organism evidence="2">
    <name type="scientific">Streptomyces phage Geonosis</name>
    <dbReference type="NCBI Taxonomy" id="3158856"/>
    <lineage>
        <taxon>Viruses</taxon>
        <taxon>Duplodnaviria</taxon>
        <taxon>Heunggongvirae</taxon>
        <taxon>Uroviricota</taxon>
        <taxon>Caudoviricetes</taxon>
    </lineage>
</organism>
<sequence>MACACSKNRARATGTGTPAPSGTYRVMVSGRKVYETTNETAAGTVAARFASATILAPGETA</sequence>